<feature type="region of interest" description="Disordered" evidence="1">
    <location>
        <begin position="353"/>
        <end position="402"/>
    </location>
</feature>
<dbReference type="Proteomes" id="UP000520814">
    <property type="component" value="Unassembled WGS sequence"/>
</dbReference>
<evidence type="ECO:0000259" key="2">
    <source>
        <dbReference type="Pfam" id="PF13490"/>
    </source>
</evidence>
<evidence type="ECO:0000256" key="1">
    <source>
        <dbReference type="SAM" id="MobiDB-lite"/>
    </source>
</evidence>
<evidence type="ECO:0000313" key="3">
    <source>
        <dbReference type="EMBL" id="MBB6053795.1"/>
    </source>
</evidence>
<dbReference type="InterPro" id="IPR041916">
    <property type="entry name" value="Anti_sigma_zinc_sf"/>
</dbReference>
<gene>
    <name evidence="3" type="ORF">HNQ39_005637</name>
</gene>
<dbReference type="Gene3D" id="1.10.10.1320">
    <property type="entry name" value="Anti-sigma factor, zinc-finger domain"/>
    <property type="match status" value="1"/>
</dbReference>
<sequence>MPECKSALQEDLKAYLDGELPTARRVAVERHLTDCAACQSELEGLRLLSTTLVEALPAAAPLPDALRARILASLPESAAPRPFSLPFWRRPGPMAAFSGVLAMGCAAWLWVRTSGSATPQTSAAVEVAKTVSPAVAPQIQSTGESLAQDTGMGAPAVAALPEKKTAQMALAGVASASRPAAPVSPVKEDAERVAPKAANLPQPPLAAPRRAELDTARAGEQALAASTAEQLKLRSNSERRYIHLPEPSLSPDQAGNESLGMAKKDSSDKRSEQAIARGASGFGGGFGAKAKLAPPTAYTLTVPKGKKAETQEALRKLAAELEVDLSSESPELELRVSASGREPLLERMKALGALTETPPVTNSRPGSDQEPATRAVQKPGAQTGALGGGAGGFGGFGGGGRAMRATMPLLKLTVTIKEAEQNDEGSVQPKKVP</sequence>
<feature type="compositionally biased region" description="Basic and acidic residues" evidence="1">
    <location>
        <begin position="262"/>
        <end position="271"/>
    </location>
</feature>
<name>A0A7W9SVW1_ARMRO</name>
<dbReference type="RefSeq" id="WP_184203883.1">
    <property type="nucleotide sequence ID" value="NZ_JACHGW010000008.1"/>
</dbReference>
<accession>A0A7W9SVW1</accession>
<evidence type="ECO:0000313" key="4">
    <source>
        <dbReference type="Proteomes" id="UP000520814"/>
    </source>
</evidence>
<feature type="domain" description="Putative zinc-finger" evidence="2">
    <location>
        <begin position="8"/>
        <end position="39"/>
    </location>
</feature>
<proteinExistence type="predicted"/>
<feature type="compositionally biased region" description="Low complexity" evidence="1">
    <location>
        <begin position="176"/>
        <end position="185"/>
    </location>
</feature>
<dbReference type="EMBL" id="JACHGW010000008">
    <property type="protein sequence ID" value="MBB6053795.1"/>
    <property type="molecule type" value="Genomic_DNA"/>
</dbReference>
<organism evidence="3 4">
    <name type="scientific">Armatimonas rosea</name>
    <dbReference type="NCBI Taxonomy" id="685828"/>
    <lineage>
        <taxon>Bacteria</taxon>
        <taxon>Bacillati</taxon>
        <taxon>Armatimonadota</taxon>
        <taxon>Armatimonadia</taxon>
        <taxon>Armatimonadales</taxon>
        <taxon>Armatimonadaceae</taxon>
        <taxon>Armatimonas</taxon>
    </lineage>
</organism>
<feature type="region of interest" description="Disordered" evidence="1">
    <location>
        <begin position="244"/>
        <end position="271"/>
    </location>
</feature>
<comment type="caution">
    <text evidence="3">The sequence shown here is derived from an EMBL/GenBank/DDBJ whole genome shotgun (WGS) entry which is preliminary data.</text>
</comment>
<feature type="compositionally biased region" description="Gly residues" evidence="1">
    <location>
        <begin position="385"/>
        <end position="401"/>
    </location>
</feature>
<reference evidence="3 4" key="1">
    <citation type="submission" date="2020-08" db="EMBL/GenBank/DDBJ databases">
        <title>Genomic Encyclopedia of Type Strains, Phase IV (KMG-IV): sequencing the most valuable type-strain genomes for metagenomic binning, comparative biology and taxonomic classification.</title>
        <authorList>
            <person name="Goeker M."/>
        </authorList>
    </citation>
    <scope>NUCLEOTIDE SEQUENCE [LARGE SCALE GENOMIC DNA]</scope>
    <source>
        <strain evidence="3 4">DSM 23562</strain>
    </source>
</reference>
<keyword evidence="4" id="KW-1185">Reference proteome</keyword>
<dbReference type="Pfam" id="PF13490">
    <property type="entry name" value="zf-HC2"/>
    <property type="match status" value="1"/>
</dbReference>
<protein>
    <submittedName>
        <fullName evidence="3">Anti-sigma factor RsiW</fullName>
    </submittedName>
</protein>
<dbReference type="AlphaFoldDB" id="A0A7W9SVW1"/>
<dbReference type="InterPro" id="IPR027383">
    <property type="entry name" value="Znf_put"/>
</dbReference>
<feature type="region of interest" description="Disordered" evidence="1">
    <location>
        <begin position="176"/>
        <end position="230"/>
    </location>
</feature>